<dbReference type="Gene3D" id="3.30.460.10">
    <property type="entry name" value="Beta Polymerase, domain 2"/>
    <property type="match status" value="1"/>
</dbReference>
<dbReference type="Pfam" id="PF01909">
    <property type="entry name" value="NTP_transf_2"/>
    <property type="match status" value="1"/>
</dbReference>
<keyword evidence="2" id="KW-0808">Transferase</keyword>
<accession>A0A9X4M7M5</accession>
<reference evidence="2" key="1">
    <citation type="submission" date="2019-05" db="EMBL/GenBank/DDBJ databases">
        <title>Whole genome sequencing of Pseudanabaena catenata USMAC16.</title>
        <authorList>
            <person name="Khan Z."/>
            <person name="Omar W.M."/>
            <person name="Convey P."/>
            <person name="Merican F."/>
            <person name="Najimudin N."/>
        </authorList>
    </citation>
    <scope>NUCLEOTIDE SEQUENCE</scope>
    <source>
        <strain evidence="2">USMAC16</strain>
    </source>
</reference>
<dbReference type="RefSeq" id="WP_009626447.1">
    <property type="nucleotide sequence ID" value="NZ_VBTY01000044.1"/>
</dbReference>
<protein>
    <submittedName>
        <fullName evidence="2">Nucleotidyltransferase domain-containing protein</fullName>
        <ecNumber evidence="2">2.7.7.-</ecNumber>
    </submittedName>
</protein>
<comment type="caution">
    <text evidence="2">The sequence shown here is derived from an EMBL/GenBank/DDBJ whole genome shotgun (WGS) entry which is preliminary data.</text>
</comment>
<dbReference type="SUPFAM" id="SSF81301">
    <property type="entry name" value="Nucleotidyltransferase"/>
    <property type="match status" value="1"/>
</dbReference>
<dbReference type="PANTHER" id="PTHR33933">
    <property type="entry name" value="NUCLEOTIDYLTRANSFERASE"/>
    <property type="match status" value="1"/>
</dbReference>
<dbReference type="PANTHER" id="PTHR33933:SF1">
    <property type="entry name" value="PROTEIN ADENYLYLTRANSFERASE MNTA-RELATED"/>
    <property type="match status" value="1"/>
</dbReference>
<dbReference type="GO" id="GO:0016779">
    <property type="term" value="F:nucleotidyltransferase activity"/>
    <property type="evidence" value="ECO:0007669"/>
    <property type="project" value="UniProtKB-KW"/>
</dbReference>
<proteinExistence type="predicted"/>
<dbReference type="EMBL" id="VBTY01000044">
    <property type="protein sequence ID" value="MDG3494374.1"/>
    <property type="molecule type" value="Genomic_DNA"/>
</dbReference>
<dbReference type="InterPro" id="IPR002934">
    <property type="entry name" value="Polymerase_NTP_transf_dom"/>
</dbReference>
<dbReference type="EC" id="2.7.7.-" evidence="2"/>
<feature type="domain" description="Polymerase nucleotidyl transferase" evidence="1">
    <location>
        <begin position="14"/>
        <end position="72"/>
    </location>
</feature>
<evidence type="ECO:0000313" key="3">
    <source>
        <dbReference type="Proteomes" id="UP001152872"/>
    </source>
</evidence>
<dbReference type="CDD" id="cd05403">
    <property type="entry name" value="NT_KNTase_like"/>
    <property type="match status" value="1"/>
</dbReference>
<keyword evidence="3" id="KW-1185">Reference proteome</keyword>
<name>A0A9X4M7M5_9CYAN</name>
<evidence type="ECO:0000259" key="1">
    <source>
        <dbReference type="Pfam" id="PF01909"/>
    </source>
</evidence>
<dbReference type="Proteomes" id="UP001152872">
    <property type="component" value="Unassembled WGS sequence"/>
</dbReference>
<dbReference type="InterPro" id="IPR052548">
    <property type="entry name" value="Type_VII_TA_antitoxin"/>
</dbReference>
<dbReference type="AlphaFoldDB" id="A0A9X4M7M5"/>
<keyword evidence="2" id="KW-0548">Nucleotidyltransferase</keyword>
<organism evidence="2 3">
    <name type="scientific">Pseudanabaena catenata USMAC16</name>
    <dbReference type="NCBI Taxonomy" id="1855837"/>
    <lineage>
        <taxon>Bacteria</taxon>
        <taxon>Bacillati</taxon>
        <taxon>Cyanobacteriota</taxon>
        <taxon>Cyanophyceae</taxon>
        <taxon>Pseudanabaenales</taxon>
        <taxon>Pseudanabaenaceae</taxon>
        <taxon>Pseudanabaena</taxon>
    </lineage>
</organism>
<dbReference type="InterPro" id="IPR043519">
    <property type="entry name" value="NT_sf"/>
</dbReference>
<evidence type="ECO:0000313" key="2">
    <source>
        <dbReference type="EMBL" id="MDG3494374.1"/>
    </source>
</evidence>
<gene>
    <name evidence="2" type="ORF">FEV09_07365</name>
</gene>
<sequence>MSITLNSIQPTLHELKLGLKELYGDRLVKLILFGSHARGEANPDSDIDLLIVLKNNISQFQEILNMSELRVRMLLEHDEIVSIIPMSEEDFHTRNVALLRNIRKEGIEL</sequence>